<gene>
    <name evidence="4" type="ORF">BJ554DRAFT_2633</name>
</gene>
<evidence type="ECO:0000256" key="1">
    <source>
        <dbReference type="ARBA" id="ARBA00022737"/>
    </source>
</evidence>
<dbReference type="PANTHER" id="PTHR45831:SF2">
    <property type="entry name" value="LD24721P"/>
    <property type="match status" value="1"/>
</dbReference>
<protein>
    <recommendedName>
        <fullName evidence="3">SGTA homodimerisation domain-containing protein</fullName>
    </recommendedName>
</protein>
<comment type="caution">
    <text evidence="4">The sequence shown here is derived from an EMBL/GenBank/DDBJ whole genome shotgun (WGS) entry which is preliminary data.</text>
</comment>
<dbReference type="Gene3D" id="1.20.5.420">
    <property type="entry name" value="Immunoglobulin FC, subunit C"/>
    <property type="match status" value="2"/>
</dbReference>
<dbReference type="EMBL" id="JAEFCI010010188">
    <property type="protein sequence ID" value="KAG5457372.1"/>
    <property type="molecule type" value="Genomic_DNA"/>
</dbReference>
<dbReference type="GO" id="GO:0072380">
    <property type="term" value="C:TRC complex"/>
    <property type="evidence" value="ECO:0007669"/>
    <property type="project" value="TreeGrafter"/>
</dbReference>
<reference evidence="4 5" key="1">
    <citation type="journal article" name="Sci. Rep.">
        <title>Genome-scale phylogenetic analyses confirm Olpidium as the closest living zoosporic fungus to the non-flagellated, terrestrial fungi.</title>
        <authorList>
            <person name="Chang Y."/>
            <person name="Rochon D."/>
            <person name="Sekimoto S."/>
            <person name="Wang Y."/>
            <person name="Chovatia M."/>
            <person name="Sandor L."/>
            <person name="Salamov A."/>
            <person name="Grigoriev I.V."/>
            <person name="Stajich J.E."/>
            <person name="Spatafora J.W."/>
        </authorList>
    </citation>
    <scope>NUCLEOTIDE SEQUENCE [LARGE SCALE GENOMIC DNA]</scope>
    <source>
        <strain evidence="4">S191</strain>
    </source>
</reference>
<dbReference type="GO" id="GO:0006620">
    <property type="term" value="P:post-translational protein targeting to endoplasmic reticulum membrane"/>
    <property type="evidence" value="ECO:0007669"/>
    <property type="project" value="TreeGrafter"/>
</dbReference>
<dbReference type="SUPFAM" id="SSF48452">
    <property type="entry name" value="TPR-like"/>
    <property type="match status" value="1"/>
</dbReference>
<organism evidence="4 5">
    <name type="scientific">Olpidium bornovanus</name>
    <dbReference type="NCBI Taxonomy" id="278681"/>
    <lineage>
        <taxon>Eukaryota</taxon>
        <taxon>Fungi</taxon>
        <taxon>Fungi incertae sedis</taxon>
        <taxon>Olpidiomycota</taxon>
        <taxon>Olpidiomycotina</taxon>
        <taxon>Olpidiomycetes</taxon>
        <taxon>Olpidiales</taxon>
        <taxon>Olpidiaceae</taxon>
        <taxon>Olpidium</taxon>
    </lineage>
</organism>
<keyword evidence="1" id="KW-0677">Repeat</keyword>
<dbReference type="GO" id="GO:0060090">
    <property type="term" value="F:molecular adaptor activity"/>
    <property type="evidence" value="ECO:0007669"/>
    <property type="project" value="TreeGrafter"/>
</dbReference>
<evidence type="ECO:0000313" key="4">
    <source>
        <dbReference type="EMBL" id="KAG5457372.1"/>
    </source>
</evidence>
<dbReference type="OrthoDB" id="2335338at2759"/>
<dbReference type="InterPro" id="IPR011990">
    <property type="entry name" value="TPR-like_helical_dom_sf"/>
</dbReference>
<evidence type="ECO:0000256" key="2">
    <source>
        <dbReference type="ARBA" id="ARBA00022803"/>
    </source>
</evidence>
<dbReference type="GO" id="GO:0016020">
    <property type="term" value="C:membrane"/>
    <property type="evidence" value="ECO:0007669"/>
    <property type="project" value="TreeGrafter"/>
</dbReference>
<keyword evidence="5" id="KW-1185">Reference proteome</keyword>
<evidence type="ECO:0000313" key="5">
    <source>
        <dbReference type="Proteomes" id="UP000673691"/>
    </source>
</evidence>
<keyword evidence="2" id="KW-0802">TPR repeat</keyword>
<name>A0A8H8DGS8_9FUNG</name>
<dbReference type="PANTHER" id="PTHR45831">
    <property type="entry name" value="LD24721P"/>
    <property type="match status" value="1"/>
</dbReference>
<proteinExistence type="predicted"/>
<dbReference type="InterPro" id="IPR047150">
    <property type="entry name" value="SGT"/>
</dbReference>
<dbReference type="Gene3D" id="1.25.40.10">
    <property type="entry name" value="Tetratricopeptide repeat domain"/>
    <property type="match status" value="2"/>
</dbReference>
<evidence type="ECO:0000259" key="3">
    <source>
        <dbReference type="Pfam" id="PF16546"/>
    </source>
</evidence>
<feature type="domain" description="SGTA homodimerisation" evidence="3">
    <location>
        <begin position="115"/>
        <end position="150"/>
    </location>
</feature>
<dbReference type="InterPro" id="IPR032374">
    <property type="entry name" value="SGTA_dimer"/>
</dbReference>
<sequence length="273" mass="29681">MEAKRRLAFSILEFLRECNADGTVKPDDAEGVDGEDRALTRTLPAETERKGEEGAFLSVPRTDAPAPAPFRLSSYFAREQKETLPTRGAAVRLVLRISSRVNSPFLLILSSRRAVALQCLGEAFGVNPDDPEHVAKYSTKPATLLSIFEVFLNAEKKKAPPKVRFDAAIDLYTKAINLNPDNAVYYANRYGTTIVFAFTALAASADVFGGGSLTCCNRAALLSRSSAAAYSQSGNHQKAVDDSLKSSQVDPKYSKAYSRLGYTICAAFGLFFL</sequence>
<dbReference type="AlphaFoldDB" id="A0A8H8DGS8"/>
<accession>A0A8H8DGS8</accession>
<dbReference type="Pfam" id="PF16546">
    <property type="entry name" value="SGTA_dimer"/>
    <property type="match status" value="1"/>
</dbReference>
<dbReference type="Proteomes" id="UP000673691">
    <property type="component" value="Unassembled WGS sequence"/>
</dbReference>